<evidence type="ECO:0008006" key="3">
    <source>
        <dbReference type="Google" id="ProtNLM"/>
    </source>
</evidence>
<dbReference type="NCBIfam" id="TIGR00022">
    <property type="entry name" value="YhcH/YjgK/YiaL family protein"/>
    <property type="match status" value="1"/>
</dbReference>
<proteinExistence type="predicted"/>
<dbReference type="Pfam" id="PF04074">
    <property type="entry name" value="DUF386"/>
    <property type="match status" value="1"/>
</dbReference>
<dbReference type="EMBL" id="BORC01000008">
    <property type="protein sequence ID" value="GIN63792.1"/>
    <property type="molecule type" value="Genomic_DNA"/>
</dbReference>
<dbReference type="RefSeq" id="WP_095309751.1">
    <property type="nucleotide sequence ID" value="NZ_BORC01000008.1"/>
</dbReference>
<sequence length="151" mass="17304">MMIDTLNNIEQLANMGSHFQKAIHFIKNTDLSQLESGKYPIDGENVFAVISEYETKGLEQGAWEAHRKYSDIQCIMVGQEKMGYCNVNEMVMKEDYNEENDIFFLEGQGDFFTVKEGMFAYFAPEDAHMPCISVNTPQNVKKLVVKVLIKE</sequence>
<dbReference type="InterPro" id="IPR037012">
    <property type="entry name" value="NanQ/TabA/YiaL_sf"/>
</dbReference>
<dbReference type="Gene3D" id="2.60.120.370">
    <property type="entry name" value="YhcH/YjgK/YiaL"/>
    <property type="match status" value="1"/>
</dbReference>
<dbReference type="PANTHER" id="PTHR34986">
    <property type="entry name" value="EVOLVED BETA-GALACTOSIDASE SUBUNIT BETA"/>
    <property type="match status" value="1"/>
</dbReference>
<dbReference type="InterPro" id="IPR004375">
    <property type="entry name" value="NanQ/TabA/YiaL"/>
</dbReference>
<organism evidence="1 2">
    <name type="scientific">Robertmurraya siralis</name>
    <dbReference type="NCBI Taxonomy" id="77777"/>
    <lineage>
        <taxon>Bacteria</taxon>
        <taxon>Bacillati</taxon>
        <taxon>Bacillota</taxon>
        <taxon>Bacilli</taxon>
        <taxon>Bacillales</taxon>
        <taxon>Bacillaceae</taxon>
        <taxon>Robertmurraya</taxon>
    </lineage>
</organism>
<dbReference type="SUPFAM" id="SSF51197">
    <property type="entry name" value="Clavaminate synthase-like"/>
    <property type="match status" value="1"/>
</dbReference>
<comment type="caution">
    <text evidence="1">The sequence shown here is derived from an EMBL/GenBank/DDBJ whole genome shotgun (WGS) entry which is preliminary data.</text>
</comment>
<keyword evidence="2" id="KW-1185">Reference proteome</keyword>
<dbReference type="OrthoDB" id="9792756at2"/>
<evidence type="ECO:0000313" key="1">
    <source>
        <dbReference type="EMBL" id="GIN63792.1"/>
    </source>
</evidence>
<accession>A0A919WLG0</accession>
<protein>
    <recommendedName>
        <fullName evidence="3">YhcH/YjgK/YiaL family protein</fullName>
    </recommendedName>
</protein>
<evidence type="ECO:0000313" key="2">
    <source>
        <dbReference type="Proteomes" id="UP000682111"/>
    </source>
</evidence>
<dbReference type="PANTHER" id="PTHR34986:SF1">
    <property type="entry name" value="PROTEIN YIAL"/>
    <property type="match status" value="1"/>
</dbReference>
<dbReference type="AlphaFoldDB" id="A0A919WLG0"/>
<reference evidence="1" key="1">
    <citation type="submission" date="2021-03" db="EMBL/GenBank/DDBJ databases">
        <title>Antimicrobial resistance genes in bacteria isolated from Japanese honey, and their potential for conferring macrolide and lincosamide resistance in the American foulbrood pathogen Paenibacillus larvae.</title>
        <authorList>
            <person name="Okamoto M."/>
            <person name="Kumagai M."/>
            <person name="Kanamori H."/>
            <person name="Takamatsu D."/>
        </authorList>
    </citation>
    <scope>NUCLEOTIDE SEQUENCE</scope>
    <source>
        <strain evidence="1">J27TS8</strain>
    </source>
</reference>
<gene>
    <name evidence="1" type="ORF">J27TS8_37850</name>
</gene>
<dbReference type="GO" id="GO:0005829">
    <property type="term" value="C:cytosol"/>
    <property type="evidence" value="ECO:0007669"/>
    <property type="project" value="TreeGrafter"/>
</dbReference>
<name>A0A919WLG0_9BACI</name>
<dbReference type="Proteomes" id="UP000682111">
    <property type="component" value="Unassembled WGS sequence"/>
</dbReference>